<feature type="region of interest" description="Disordered" evidence="2">
    <location>
        <begin position="903"/>
        <end position="1059"/>
    </location>
</feature>
<organism evidence="3 4">
    <name type="scientific">Zasmidium cellare</name>
    <name type="common">Wine cellar mold</name>
    <name type="synonym">Racodium cellare</name>
    <dbReference type="NCBI Taxonomy" id="395010"/>
    <lineage>
        <taxon>Eukaryota</taxon>
        <taxon>Fungi</taxon>
        <taxon>Dikarya</taxon>
        <taxon>Ascomycota</taxon>
        <taxon>Pezizomycotina</taxon>
        <taxon>Dothideomycetes</taxon>
        <taxon>Dothideomycetidae</taxon>
        <taxon>Mycosphaerellales</taxon>
        <taxon>Mycosphaerellaceae</taxon>
        <taxon>Zasmidium</taxon>
    </lineage>
</organism>
<keyword evidence="1" id="KW-0175">Coiled coil</keyword>
<feature type="compositionally biased region" description="Acidic residues" evidence="2">
    <location>
        <begin position="1028"/>
        <end position="1037"/>
    </location>
</feature>
<dbReference type="EMBL" id="JAXOVC010000012">
    <property type="protein sequence ID" value="KAK4495105.1"/>
    <property type="molecule type" value="Genomic_DNA"/>
</dbReference>
<reference evidence="3 4" key="1">
    <citation type="journal article" date="2023" name="G3 (Bethesda)">
        <title>A chromosome-level genome assembly of Zasmidium syzygii isolated from banana leaves.</title>
        <authorList>
            <person name="van Westerhoven A.C."/>
            <person name="Mehrabi R."/>
            <person name="Talebi R."/>
            <person name="Steentjes M.B.F."/>
            <person name="Corcolon B."/>
            <person name="Chong P.A."/>
            <person name="Kema G.H.J."/>
            <person name="Seidl M.F."/>
        </authorList>
    </citation>
    <scope>NUCLEOTIDE SEQUENCE [LARGE SCALE GENOMIC DNA]</scope>
    <source>
        <strain evidence="3 4">P124</strain>
    </source>
</reference>
<dbReference type="PANTHER" id="PTHR23159:SF60">
    <property type="entry name" value="SPINDLE ASSEMBLY ABNORMAL PROTEIN 4"/>
    <property type="match status" value="1"/>
</dbReference>
<feature type="coiled-coil region" evidence="1">
    <location>
        <begin position="586"/>
        <end position="891"/>
    </location>
</feature>
<feature type="compositionally biased region" description="Polar residues" evidence="2">
    <location>
        <begin position="947"/>
        <end position="960"/>
    </location>
</feature>
<evidence type="ECO:0000256" key="1">
    <source>
        <dbReference type="SAM" id="Coils"/>
    </source>
</evidence>
<dbReference type="PANTHER" id="PTHR23159">
    <property type="entry name" value="CENTROSOMAL PROTEIN 2"/>
    <property type="match status" value="1"/>
</dbReference>
<evidence type="ECO:0000256" key="2">
    <source>
        <dbReference type="SAM" id="MobiDB-lite"/>
    </source>
</evidence>
<dbReference type="Proteomes" id="UP001305779">
    <property type="component" value="Unassembled WGS sequence"/>
</dbReference>
<keyword evidence="4" id="KW-1185">Reference proteome</keyword>
<protein>
    <submittedName>
        <fullName evidence="3">Uncharacterized protein</fullName>
    </submittedName>
</protein>
<proteinExistence type="predicted"/>
<name>A0ABR0E113_ZASCE</name>
<feature type="compositionally biased region" description="Basic and acidic residues" evidence="2">
    <location>
        <begin position="1017"/>
        <end position="1027"/>
    </location>
</feature>
<feature type="compositionally biased region" description="Gly residues" evidence="2">
    <location>
        <begin position="985"/>
        <end position="996"/>
    </location>
</feature>
<evidence type="ECO:0000313" key="4">
    <source>
        <dbReference type="Proteomes" id="UP001305779"/>
    </source>
</evidence>
<comment type="caution">
    <text evidence="3">The sequence shown here is derived from an EMBL/GenBank/DDBJ whole genome shotgun (WGS) entry which is preliminary data.</text>
</comment>
<accession>A0ABR0E113</accession>
<gene>
    <name evidence="3" type="ORF">PRZ48_013432</name>
</gene>
<evidence type="ECO:0000313" key="3">
    <source>
        <dbReference type="EMBL" id="KAK4495105.1"/>
    </source>
</evidence>
<sequence>MASPGYSTLASEIDRILASPYPSQLRTLRDIATTQSSDADISQWAAAKPCLVEALASALIEGLQHWSYVLDIIAKFALNAACRDAFLQLEPTLLHSTVAQAVKPGDSRARFVGASVALLSRRLPDTVALPAEVQALFIQLVDEAAKRPSSSTIEPVYRLLIGTGNLLLGILSPDVAARFEEHLLDILKNGSGPNDHGLGLYCLSIMNVVCCSIDPEFRLTASSYHSSDFLASTPTSSRWKAEAMQQFFTGSKAQRSLHLLVIVTIWAINKSSLESKGEKLRCLVLVNEVITAIPADLRKNWCTANPVMVRKLQEKLCAEGQDDTIKTLALRFMGKLCELDALPHPVLESIEMTFLEPKGVQTVHTLCPHVNDCELFTNVLARAPVSLLLKNAVDYANQADSTDLASGLTAVTRTLRDALAIIEEQKITGHEIRATLNEASFAQALQRLKDLIEQPPDQHAAPQNTGWCSKALHRMRSNLAHQISDLLLRACHSSSMSPSSMTLLLNLHASSARGDLQCRHERPLWRDHLPIVDPADENVPDEMDWGEALHTHFKARAQVEQDAVSRLFAKACASLEARCENVEKPLREEREKRWVIEKQNEELTQAFAQLEAQNMDHVLRTRDLEEERDQYVQSLEDSKDENQDLLERISGLEQKLRDAQAQSEKQLAEIRSAKQISELDTASTIAKKQEELDDLQEDYDQAIQIAETKEQERVAIERELAGARLESERLAEELGESHGHVNELQKTVKDLEYKYGDLEAEKTSLGHELNTANNHLASRSQEISELTHQLENAQVELEGSKASFERETEQLEVLRGEHVELERLAREQEETIKTLEGQTESYQEEIKTNHNQHTTELATRDSKIHDLKDKVDRLRRKCLQKDQQIAEAEAMRTNLMAAMGLSNNQTRTLAHRGRDSLAETQETGDEPTPPTPTSGDGMDVDAEVNHSFASNASSQESRSGPTPKRPRPRKSFAAPSTAVKTRASTGGGILGGGGKGSQWALRRQTLGVVSGNGAKKPSKEKEVRIEDENGEPGDETTFDGSELFAGTQGARMMGEFGEE</sequence>